<dbReference type="PANTHER" id="PTHR12845:SF2">
    <property type="entry name" value="DH DOMAIN-CONTAINING PROTEIN-RELATED"/>
    <property type="match status" value="1"/>
</dbReference>
<evidence type="ECO:0000256" key="2">
    <source>
        <dbReference type="ARBA" id="ARBA00022658"/>
    </source>
</evidence>
<reference evidence="7" key="3">
    <citation type="submission" date="2025-09" db="UniProtKB">
        <authorList>
            <consortium name="Ensembl"/>
        </authorList>
    </citation>
    <scope>IDENTIFICATION</scope>
</reference>
<dbReference type="FunFam" id="2.30.30.40:FF:000111">
    <property type="entry name" value="Rho guanine nucleotide exchange factor (GEF) 5"/>
    <property type="match status" value="1"/>
</dbReference>
<dbReference type="SMART" id="SM00326">
    <property type="entry name" value="SH3"/>
    <property type="match status" value="1"/>
</dbReference>
<feature type="compositionally biased region" description="Pro residues" evidence="4">
    <location>
        <begin position="815"/>
        <end position="828"/>
    </location>
</feature>
<dbReference type="InterPro" id="IPR035899">
    <property type="entry name" value="DBL_dom_sf"/>
</dbReference>
<feature type="compositionally biased region" description="Polar residues" evidence="4">
    <location>
        <begin position="792"/>
        <end position="808"/>
    </location>
</feature>
<evidence type="ECO:0000313" key="7">
    <source>
        <dbReference type="Ensembl" id="ENSVURP00010030135.1"/>
    </source>
</evidence>
<dbReference type="InterPro" id="IPR001452">
    <property type="entry name" value="SH3_domain"/>
</dbReference>
<dbReference type="GeneTree" id="ENSGT01030000234571"/>
<evidence type="ECO:0008006" key="9">
    <source>
        <dbReference type="Google" id="ProtNLM"/>
    </source>
</evidence>
<dbReference type="OMA" id="FPTSLMK"/>
<feature type="region of interest" description="Disordered" evidence="4">
    <location>
        <begin position="695"/>
        <end position="722"/>
    </location>
</feature>
<dbReference type="SUPFAM" id="SSF48065">
    <property type="entry name" value="DBL homology domain (DH-domain)"/>
    <property type="match status" value="1"/>
</dbReference>
<feature type="compositionally biased region" description="Pro residues" evidence="4">
    <location>
        <begin position="1"/>
        <end position="10"/>
    </location>
</feature>
<feature type="compositionally biased region" description="Pro residues" evidence="4">
    <location>
        <begin position="840"/>
        <end position="858"/>
    </location>
</feature>
<feature type="domain" description="DH" evidence="6">
    <location>
        <begin position="1164"/>
        <end position="1348"/>
    </location>
</feature>
<evidence type="ECO:0000259" key="6">
    <source>
        <dbReference type="PROSITE" id="PS50010"/>
    </source>
</evidence>
<protein>
    <recommendedName>
        <fullName evidence="9">Rho guanine nucleotide exchange factor 5</fullName>
    </recommendedName>
</protein>
<evidence type="ECO:0000256" key="1">
    <source>
        <dbReference type="ARBA" id="ARBA00022443"/>
    </source>
</evidence>
<dbReference type="GO" id="GO:0005085">
    <property type="term" value="F:guanyl-nucleotide exchange factor activity"/>
    <property type="evidence" value="ECO:0007669"/>
    <property type="project" value="UniProtKB-KW"/>
</dbReference>
<dbReference type="GO" id="GO:0005634">
    <property type="term" value="C:nucleus"/>
    <property type="evidence" value="ECO:0007669"/>
    <property type="project" value="TreeGrafter"/>
</dbReference>
<feature type="compositionally biased region" description="Low complexity" evidence="4">
    <location>
        <begin position="530"/>
        <end position="545"/>
    </location>
</feature>
<dbReference type="InterPro" id="IPR047271">
    <property type="entry name" value="Ephexin-like"/>
</dbReference>
<feature type="region of interest" description="Disordered" evidence="4">
    <location>
        <begin position="735"/>
        <end position="863"/>
    </location>
</feature>
<dbReference type="CDD" id="cd00160">
    <property type="entry name" value="RhoGEF"/>
    <property type="match status" value="1"/>
</dbReference>
<dbReference type="Gene3D" id="2.30.30.40">
    <property type="entry name" value="SH3 Domains"/>
    <property type="match status" value="1"/>
</dbReference>
<dbReference type="Pfam" id="PF00621">
    <property type="entry name" value="RhoGEF"/>
    <property type="match status" value="1"/>
</dbReference>
<evidence type="ECO:0000313" key="8">
    <source>
        <dbReference type="Proteomes" id="UP000314987"/>
    </source>
</evidence>
<proteinExistence type="predicted"/>
<dbReference type="Proteomes" id="UP000314987">
    <property type="component" value="Unassembled WGS sequence"/>
</dbReference>
<organism evidence="7 8">
    <name type="scientific">Vombatus ursinus</name>
    <name type="common">Common wombat</name>
    <dbReference type="NCBI Taxonomy" id="29139"/>
    <lineage>
        <taxon>Eukaryota</taxon>
        <taxon>Metazoa</taxon>
        <taxon>Chordata</taxon>
        <taxon>Craniata</taxon>
        <taxon>Vertebrata</taxon>
        <taxon>Euteleostomi</taxon>
        <taxon>Mammalia</taxon>
        <taxon>Metatheria</taxon>
        <taxon>Diprotodontia</taxon>
        <taxon>Vombatidae</taxon>
        <taxon>Vombatus</taxon>
    </lineage>
</organism>
<sequence>MEAEGPPPDASTPATALEEPHTFPMSLMKNSCIPGSEPEAAETEDPAWEWAEDDDDVFGAQQRDLCNPSPNEEILPTLCQEDILGSLEPNYGDVVTAESGVQRPSGLASQGLQEGHAPSIPAENSICPTVVAGLDNDPIPNEISSEIGVESCPEVPNPLKETERSEASEKVEKGVFLLSSTEAKSCSPPEEPNSLISHAGRRVAQQEGEPQAQERKENGGQEGLVHKRQEEARGPGKHGKWEQRELEDQGELEWIDGLSGKQELEVVTYVQGQEDKGQVELVLGKQGEGEMFNREVEDQNHREGYPRDKDVEKQGHGKVGEEKNQGNGLVEDQGKADHYDKDQELGEKQEKIVGEGKEKQGAVEEQWKLEGGKEEQENVAGETLEVERMARRNENEGIQKYCGSLPLTQIVPGANISWSSFPGDPVSTVIRPETQEGINTESSRVELSMHSSCPDSTLKPGQESSGCLQFIPPHSVSGKNSEKEAEQNGWEEEYGLGDRAMPILGKKPAPPRPIAIAPRTEASSSTKADPNTTTSSSSCPPTFFPMGDSSLPSHLPEFSRSFSFDKEFSFHHWDPDAALNILHIPSPGEPPLVPHANSDWASTLNLSEASEETIQYHGSSSAPSSYGGGQPQYLGQTPASFYHSESAQRLSEPAIHHVEIPGREEQARLEPSSDPSSLSQLQEFTPYLEMVGATDSQTWCPPKKEASVSGGLTHGSPPSSSMVEMGLHELLPPIPLRERHSHPPLAARHSSHHAKPPAQKRYSHPPTLALASVLPGSPERPSLPVKARQNRPLPSTPVTDTSHHTQTPRLRYNKPLPPTPITPPPYHPPTSATLSKKNKPLPPLPISDPDTKPPPLPPKAKWRSNSTHRTIVNVGDQLRSKPGSSRVPGGNWEVPSPLSAGRTSWPPAVDRPTDSLNFPGRYKNEMSSPLAFSNMTNFLLLSPSSPAPSMTQNPQHSVLGGVQAEHGQSEGTVRTLSRGTLQGNGNGPRRSDRGMVQQSGKPSHPPLEKASSWPHRKDPGKLLEVSGGHSESPAEGQNKTKGWNRQGLRRPSVFPGETLGEEKKPRDVMGTVARRCSKFINSSHLLYQEYSDVALNKEIQSQQRLDSLVEGSSPASPRQPRKSSLTPDSYLQRLSIASSASLWQDIPRVRNSTMLLSMTHENQKLQEAKFELIMSEASYLRSLHVAVDHFQLSSQLRATLSNQEHQWLFSRLQDVRDVSTMFLSDLEENFEHDIFTFHVCDVVLTHAPAFRRVYLPYVTNQTYQERTFQSLLNSNSNFREVLEKLESDPICQRLSLKSFLILPFQRITRLKLLLQNILKRTQPGSPEEAEATEAHHALEELIRDCNNNVQSMRRTEELIYLSQKIEFECKVSPSNLSHHLQFPTLNLSFPLSAPRTLHAVPSHLHRLVSLASCRGNRFLVFDHAPFSSVRGEKCEMKLHGPHKNLFRLFLRHNAQGTQAEFLFRTETQSEKLRWISALALPREELDLLACHDSPQVQCLRSYKPRENDELALEKADVVMVTQHSSDGWLEGMRLSDGERGWFPLSHVEFITNSDVRKRNLSEAHRVKTAKLQLVGRQR</sequence>
<feature type="region of interest" description="Disordered" evidence="4">
    <location>
        <begin position="137"/>
        <end position="248"/>
    </location>
</feature>
<keyword evidence="1 3" id="KW-0728">SH3 domain</keyword>
<feature type="region of interest" description="Disordered" evidence="4">
    <location>
        <begin position="501"/>
        <end position="545"/>
    </location>
</feature>
<feature type="region of interest" description="Disordered" evidence="4">
    <location>
        <begin position="613"/>
        <end position="637"/>
    </location>
</feature>
<dbReference type="InterPro" id="IPR000219">
    <property type="entry name" value="DH_dom"/>
</dbReference>
<keyword evidence="8" id="KW-1185">Reference proteome</keyword>
<dbReference type="GO" id="GO:0035556">
    <property type="term" value="P:intracellular signal transduction"/>
    <property type="evidence" value="ECO:0007669"/>
    <property type="project" value="InterPro"/>
</dbReference>
<gene>
    <name evidence="7" type="primary">ARHGEF5</name>
</gene>
<feature type="domain" description="SH3" evidence="5">
    <location>
        <begin position="1491"/>
        <end position="1552"/>
    </location>
</feature>
<dbReference type="SMART" id="SM00325">
    <property type="entry name" value="RhoGEF"/>
    <property type="match status" value="1"/>
</dbReference>
<dbReference type="InterPro" id="IPR029212">
    <property type="entry name" value="ARHGEF5/35_N"/>
</dbReference>
<feature type="compositionally biased region" description="Basic and acidic residues" evidence="4">
    <location>
        <begin position="332"/>
        <end position="376"/>
    </location>
</feature>
<dbReference type="InterPro" id="IPR036028">
    <property type="entry name" value="SH3-like_dom_sf"/>
</dbReference>
<feature type="region of interest" description="Disordered" evidence="4">
    <location>
        <begin position="877"/>
        <end position="912"/>
    </location>
</feature>
<dbReference type="SUPFAM" id="SSF50044">
    <property type="entry name" value="SH3-domain"/>
    <property type="match status" value="1"/>
</dbReference>
<dbReference type="PROSITE" id="PS50010">
    <property type="entry name" value="DH_2"/>
    <property type="match status" value="1"/>
</dbReference>
<dbReference type="PANTHER" id="PTHR12845">
    <property type="entry name" value="GUANINE NUCLEOTIDE EXCHANGE FACTOR"/>
    <property type="match status" value="1"/>
</dbReference>
<feature type="compositionally biased region" description="Basic and acidic residues" evidence="4">
    <location>
        <begin position="287"/>
        <end position="324"/>
    </location>
</feature>
<dbReference type="InterPro" id="IPR001331">
    <property type="entry name" value="GDS_CDC24_CS"/>
</dbReference>
<dbReference type="Pfam" id="PF07653">
    <property type="entry name" value="SH3_2"/>
    <property type="match status" value="1"/>
</dbReference>
<dbReference type="CDD" id="cd11940">
    <property type="entry name" value="SH3_ARHGEF5_19"/>
    <property type="match status" value="1"/>
</dbReference>
<evidence type="ECO:0000256" key="4">
    <source>
        <dbReference type="SAM" id="MobiDB-lite"/>
    </source>
</evidence>
<reference evidence="7" key="2">
    <citation type="submission" date="2025-08" db="UniProtKB">
        <authorList>
            <consortium name="Ensembl"/>
        </authorList>
    </citation>
    <scope>IDENTIFICATION</scope>
</reference>
<feature type="compositionally biased region" description="Basic and acidic residues" evidence="4">
    <location>
        <begin position="160"/>
        <end position="173"/>
    </location>
</feature>
<reference evidence="8" key="1">
    <citation type="submission" date="2018-12" db="EMBL/GenBank/DDBJ databases">
        <authorList>
            <person name="Yazar S."/>
        </authorList>
    </citation>
    <scope>NUCLEOTIDE SEQUENCE [LARGE SCALE GENOMIC DNA]</scope>
</reference>
<dbReference type="SUPFAM" id="SSF50729">
    <property type="entry name" value="PH domain-like"/>
    <property type="match status" value="1"/>
</dbReference>
<dbReference type="STRING" id="29139.ENSVURP00010030135"/>
<feature type="region of interest" description="Disordered" evidence="4">
    <location>
        <begin position="1"/>
        <end position="46"/>
    </location>
</feature>
<feature type="region of interest" description="Disordered" evidence="4">
    <location>
        <begin position="450"/>
        <end position="489"/>
    </location>
</feature>
<dbReference type="GO" id="GO:0005737">
    <property type="term" value="C:cytoplasm"/>
    <property type="evidence" value="ECO:0007669"/>
    <property type="project" value="TreeGrafter"/>
</dbReference>
<accession>A0A4X2M9F9</accession>
<name>A0A4X2M9F9_VOMUR</name>
<dbReference type="PROSITE" id="PS50002">
    <property type="entry name" value="SH3"/>
    <property type="match status" value="1"/>
</dbReference>
<dbReference type="FunFam" id="1.20.900.10:FF:000007">
    <property type="entry name" value="rho guanine nucleotide exchange factor 19"/>
    <property type="match status" value="1"/>
</dbReference>
<feature type="region of interest" description="Disordered" evidence="4">
    <location>
        <begin position="964"/>
        <end position="1068"/>
    </location>
</feature>
<dbReference type="Pfam" id="PF15441">
    <property type="entry name" value="ARHGEF5_35"/>
    <property type="match status" value="1"/>
</dbReference>
<dbReference type="Gene3D" id="1.20.900.10">
    <property type="entry name" value="Dbl homology (DH) domain"/>
    <property type="match status" value="1"/>
</dbReference>
<feature type="compositionally biased region" description="Basic and acidic residues" evidence="4">
    <location>
        <begin position="212"/>
        <end position="247"/>
    </location>
</feature>
<feature type="region of interest" description="Disordered" evidence="4">
    <location>
        <begin position="284"/>
        <end position="381"/>
    </location>
</feature>
<dbReference type="PROSITE" id="PS00741">
    <property type="entry name" value="DH_1"/>
    <property type="match status" value="1"/>
</dbReference>
<dbReference type="Ensembl" id="ENSVURT00010034310.1">
    <property type="protein sequence ID" value="ENSVURP00010030135.1"/>
    <property type="gene ID" value="ENSVURG00010023034.1"/>
</dbReference>
<feature type="region of interest" description="Disordered" evidence="4">
    <location>
        <begin position="1105"/>
        <end position="1126"/>
    </location>
</feature>
<evidence type="ECO:0000256" key="3">
    <source>
        <dbReference type="PROSITE-ProRule" id="PRU00192"/>
    </source>
</evidence>
<feature type="compositionally biased region" description="Polar residues" evidence="4">
    <location>
        <begin position="969"/>
        <end position="983"/>
    </location>
</feature>
<evidence type="ECO:0000259" key="5">
    <source>
        <dbReference type="PROSITE" id="PS50002"/>
    </source>
</evidence>
<keyword evidence="2" id="KW-0344">Guanine-nucleotide releasing factor</keyword>